<evidence type="ECO:0000256" key="1">
    <source>
        <dbReference type="ARBA" id="ARBA00001954"/>
    </source>
</evidence>
<sequence>MLNLSIIVSYQKLFTNYTMSQSAATQPNSFTQNTTNKYALQCLLTAIGIICCWAASLSYLISLDVSDTSIIQLLPLIFLQTFLYTGLFITAHDAMHGVVFPKSVKVNNFIGALAVRLYALFSYKKLLKTHWTHHQNPATELDPDFHNGKETSFLSWYFQFMKKYWSWWRLTGLIAIFYVASFVLNLPEQNLTLFWILPSILSSVQLFYFGTFLPHKEPIGGYKNIHNAQSNPLPIFWSFITCYHFGYHQEHHEYPNVPWWKLPEVYQNQGAALKN</sequence>
<feature type="transmembrane region" description="Helical" evidence="3">
    <location>
        <begin position="73"/>
        <end position="92"/>
    </location>
</feature>
<dbReference type="EMBL" id="NAPY01000014">
    <property type="protein sequence ID" value="MUL36776.1"/>
    <property type="molecule type" value="Genomic_DNA"/>
</dbReference>
<dbReference type="NCBIfam" id="NF045690">
    <property type="entry name" value="BCarotKetCrtW"/>
    <property type="match status" value="1"/>
</dbReference>
<keyword evidence="3" id="KW-0812">Transmembrane</keyword>
<dbReference type="Pfam" id="PF00487">
    <property type="entry name" value="FA_desaturase"/>
    <property type="match status" value="1"/>
</dbReference>
<accession>A0A6N8FXY9</accession>
<organism evidence="5 6">
    <name type="scientific">Gloeocapsopsis dulcis AAB1 = 1H9</name>
    <dbReference type="NCBI Taxonomy" id="1433147"/>
    <lineage>
        <taxon>Bacteria</taxon>
        <taxon>Bacillati</taxon>
        <taxon>Cyanobacteriota</taxon>
        <taxon>Cyanophyceae</taxon>
        <taxon>Oscillatoriophycideae</taxon>
        <taxon>Chroococcales</taxon>
        <taxon>Chroococcaceae</taxon>
        <taxon>Gloeocapsopsis</taxon>
        <taxon>Gloeocapsopsis dulcis</taxon>
    </lineage>
</organism>
<dbReference type="Proteomes" id="UP000441797">
    <property type="component" value="Unassembled WGS sequence"/>
</dbReference>
<dbReference type="GO" id="GO:0006629">
    <property type="term" value="P:lipid metabolic process"/>
    <property type="evidence" value="ECO:0007669"/>
    <property type="project" value="InterPro"/>
</dbReference>
<evidence type="ECO:0000313" key="6">
    <source>
        <dbReference type="Proteomes" id="UP000441797"/>
    </source>
</evidence>
<keyword evidence="3" id="KW-1133">Transmembrane helix</keyword>
<comment type="similarity">
    <text evidence="2">Belongs to the fatty acid desaturase type 2 family.</text>
</comment>
<comment type="cofactor">
    <cofactor evidence="1">
        <name>Fe(2+)</name>
        <dbReference type="ChEBI" id="CHEBI:29033"/>
    </cofactor>
</comment>
<feature type="transmembrane region" description="Helical" evidence="3">
    <location>
        <begin position="38"/>
        <end position="61"/>
    </location>
</feature>
<comment type="caution">
    <text evidence="5">The sequence shown here is derived from an EMBL/GenBank/DDBJ whole genome shotgun (WGS) entry which is preliminary data.</text>
</comment>
<feature type="transmembrane region" description="Helical" evidence="3">
    <location>
        <begin position="167"/>
        <end position="186"/>
    </location>
</feature>
<keyword evidence="6" id="KW-1185">Reference proteome</keyword>
<proteinExistence type="inferred from homology"/>
<feature type="transmembrane region" description="Helical" evidence="3">
    <location>
        <begin position="192"/>
        <end position="213"/>
    </location>
</feature>
<name>A0A6N8FXY9_9CHRO</name>
<dbReference type="InterPro" id="IPR005804">
    <property type="entry name" value="FA_desaturase_dom"/>
</dbReference>
<dbReference type="AlphaFoldDB" id="A0A6N8FXY9"/>
<feature type="domain" description="Fatty acid desaturase" evidence="4">
    <location>
        <begin position="154"/>
        <end position="268"/>
    </location>
</feature>
<protein>
    <submittedName>
        <fullName evidence="5">Beta-carotene ketolase</fullName>
    </submittedName>
</protein>
<keyword evidence="3" id="KW-0472">Membrane</keyword>
<evidence type="ECO:0000256" key="3">
    <source>
        <dbReference type="SAM" id="Phobius"/>
    </source>
</evidence>
<reference evidence="5 6" key="1">
    <citation type="journal article" date="2019" name="Front. Microbiol.">
        <title>Genomic Features for Desiccation Tolerance and Sugar Biosynthesis in the Extremophile Gloeocapsopsis sp. UTEX B3054.</title>
        <authorList>
            <person name="Urrejola C."/>
            <person name="Alcorta J."/>
            <person name="Salas L."/>
            <person name="Vasquez M."/>
            <person name="Polz M.F."/>
            <person name="Vicuna R."/>
            <person name="Diez B."/>
        </authorList>
    </citation>
    <scope>NUCLEOTIDE SEQUENCE [LARGE SCALE GENOMIC DNA]</scope>
    <source>
        <strain evidence="5 6">1H9</strain>
    </source>
</reference>
<evidence type="ECO:0000259" key="4">
    <source>
        <dbReference type="Pfam" id="PF00487"/>
    </source>
</evidence>
<gene>
    <name evidence="5" type="ORF">BWI75_10565</name>
</gene>
<evidence type="ECO:0000256" key="2">
    <source>
        <dbReference type="ARBA" id="ARBA00008749"/>
    </source>
</evidence>
<evidence type="ECO:0000313" key="5">
    <source>
        <dbReference type="EMBL" id="MUL36776.1"/>
    </source>
</evidence>
<dbReference type="InterPro" id="IPR054681">
    <property type="entry name" value="CrtW-like"/>
</dbReference>